<evidence type="ECO:0000313" key="3">
    <source>
        <dbReference type="Proteomes" id="UP000436088"/>
    </source>
</evidence>
<evidence type="ECO:0000313" key="2">
    <source>
        <dbReference type="EMBL" id="KAE8723487.1"/>
    </source>
</evidence>
<dbReference type="InterPro" id="IPR053273">
    <property type="entry name" value="CST_Regulator"/>
</dbReference>
<evidence type="ECO:0000256" key="1">
    <source>
        <dbReference type="SAM" id="MobiDB-lite"/>
    </source>
</evidence>
<reference evidence="2" key="1">
    <citation type="submission" date="2019-09" db="EMBL/GenBank/DDBJ databases">
        <title>Draft genome information of white flower Hibiscus syriacus.</title>
        <authorList>
            <person name="Kim Y.-M."/>
        </authorList>
    </citation>
    <scope>NUCLEOTIDE SEQUENCE [LARGE SCALE GENOMIC DNA]</scope>
    <source>
        <strain evidence="2">YM2019G1</strain>
    </source>
</reference>
<dbReference type="GO" id="GO:0006950">
    <property type="term" value="P:response to stress"/>
    <property type="evidence" value="ECO:0007669"/>
    <property type="project" value="TreeGrafter"/>
</dbReference>
<gene>
    <name evidence="2" type="ORF">F3Y22_tig00012370pilonHSYRG00079</name>
</gene>
<proteinExistence type="predicted"/>
<dbReference type="Proteomes" id="UP000436088">
    <property type="component" value="Unassembled WGS sequence"/>
</dbReference>
<dbReference type="AlphaFoldDB" id="A0A6A3C519"/>
<feature type="region of interest" description="Disordered" evidence="1">
    <location>
        <begin position="525"/>
        <end position="546"/>
    </location>
</feature>
<name>A0A6A3C519_HIBSY</name>
<dbReference type="GO" id="GO:0005776">
    <property type="term" value="C:autophagosome"/>
    <property type="evidence" value="ECO:0007669"/>
    <property type="project" value="TreeGrafter"/>
</dbReference>
<accession>A0A6A3C519</accession>
<protein>
    <submittedName>
        <fullName evidence="2">Fiber Fb32-like protein isoform 3</fullName>
    </submittedName>
</protein>
<organism evidence="2 3">
    <name type="scientific">Hibiscus syriacus</name>
    <name type="common">Rose of Sharon</name>
    <dbReference type="NCBI Taxonomy" id="106335"/>
    <lineage>
        <taxon>Eukaryota</taxon>
        <taxon>Viridiplantae</taxon>
        <taxon>Streptophyta</taxon>
        <taxon>Embryophyta</taxon>
        <taxon>Tracheophyta</taxon>
        <taxon>Spermatophyta</taxon>
        <taxon>Magnoliopsida</taxon>
        <taxon>eudicotyledons</taxon>
        <taxon>Gunneridae</taxon>
        <taxon>Pentapetalae</taxon>
        <taxon>rosids</taxon>
        <taxon>malvids</taxon>
        <taxon>Malvales</taxon>
        <taxon>Malvaceae</taxon>
        <taxon>Malvoideae</taxon>
        <taxon>Hibiscus</taxon>
    </lineage>
</organism>
<feature type="compositionally biased region" description="Polar residues" evidence="1">
    <location>
        <begin position="530"/>
        <end position="540"/>
    </location>
</feature>
<comment type="caution">
    <text evidence="2">The sequence shown here is derived from an EMBL/GenBank/DDBJ whole genome shotgun (WGS) entry which is preliminary data.</text>
</comment>
<dbReference type="GO" id="GO:0061908">
    <property type="term" value="C:phagophore"/>
    <property type="evidence" value="ECO:0007669"/>
    <property type="project" value="TreeGrafter"/>
</dbReference>
<dbReference type="PANTHER" id="PTHR34659:SF1">
    <property type="entry name" value="PROTEIN EGT2"/>
    <property type="match status" value="1"/>
</dbReference>
<dbReference type="EMBL" id="VEPZ02000519">
    <property type="protein sequence ID" value="KAE8723487.1"/>
    <property type="molecule type" value="Genomic_DNA"/>
</dbReference>
<keyword evidence="3" id="KW-1185">Reference proteome</keyword>
<sequence length="654" mass="71398">MDFKIRGIGWVGGIYQKFETLCHEMDNIVNQDTIKYAENQAHRVGKSMKRFYSDVVLPSKHEGQGVALKRSATIDTPFELKAAIQDDHISTVCNLSHVEPVAVDTIEKQLDHAFNELFPLAQSSFPTSADTLDGAESGIISQQLCDAMKTTSSVVSIEENPIREKSSGFNVPDLISFGVEESFGDSLTNNKFIDCTKKISPGAAGEVSLAMLVHDMESQSPRKEAGISDNIGVDVVNRQLACSFGELCHVDQPGNPNTVDSHLGKQSITSEEAAEALNDTKLEVNLEEYPTMEKPSVSKVSGLVTPFAKEPLGASLLSKFNDSNDKEMYFEAEVSPANSIQDVRKPSASDVSKSIFPCEEGIVNCEDKNPSMVHTDFSSTTSAHGNQNARKIKDERVSDSLGDVTSSKMASLVIGCEEDMAEVGVCSSSGSAFKEFYLAENSLESSPAKTFIYHDPVNVAGLVSHNVYSSSMLASLLSDEKELKVEASISSRNDLSMASVGNGAYRTVNSSKSLTGISGNKNLHFGGESPQLQDSSSSNIGHVDDSNDDIKFSSMETIDLYDKVKLEDSCVIPDSSALYAVSRRLNKHKSYRKRIQDALTSRKRRAKEYEQLAIWFGDADMCSVHDHFQTLQPSSSEPKNTQTELVCDSDWEIL</sequence>
<dbReference type="PANTHER" id="PTHR34659">
    <property type="entry name" value="BNAA05G11610D PROTEIN"/>
    <property type="match status" value="1"/>
</dbReference>